<organism evidence="1 2">
    <name type="scientific">Christiangramia echinicola</name>
    <dbReference type="NCBI Taxonomy" id="279359"/>
    <lineage>
        <taxon>Bacteria</taxon>
        <taxon>Pseudomonadati</taxon>
        <taxon>Bacteroidota</taxon>
        <taxon>Flavobacteriia</taxon>
        <taxon>Flavobacteriales</taxon>
        <taxon>Flavobacteriaceae</taxon>
        <taxon>Christiangramia</taxon>
    </lineage>
</organism>
<sequence length="196" mass="23460">MGAFLIEDPKCVFIHVPKTAGTTIRKGVFGEKYEGPVFFRIPEKWEEFFCFAFVRNPFDRLVSAWKMFSIGMQESKWALNNNPPLKGTNFTDFLKIATDESIDHHSRDTINSVIRHHTLPQTHHYHCIQYANFIGKYENFEKDLKHVTEKLKFRDYSVTHLNKTIRDSYKEYYCEKSYEIVSYFYQEDLDKFDYKF</sequence>
<dbReference type="Proteomes" id="UP000198858">
    <property type="component" value="Chromosome I"/>
</dbReference>
<dbReference type="InterPro" id="IPR005331">
    <property type="entry name" value="Sulfotransferase"/>
</dbReference>
<dbReference type="AlphaFoldDB" id="A0A1H1L5D1"/>
<dbReference type="RefSeq" id="WP_089661192.1">
    <property type="nucleotide sequence ID" value="NZ_LT629745.1"/>
</dbReference>
<evidence type="ECO:0000313" key="1">
    <source>
        <dbReference type="EMBL" id="SDR69245.1"/>
    </source>
</evidence>
<proteinExistence type="predicted"/>
<dbReference type="SUPFAM" id="SSF52540">
    <property type="entry name" value="P-loop containing nucleoside triphosphate hydrolases"/>
    <property type="match status" value="1"/>
</dbReference>
<dbReference type="GO" id="GO:0008146">
    <property type="term" value="F:sulfotransferase activity"/>
    <property type="evidence" value="ECO:0007669"/>
    <property type="project" value="InterPro"/>
</dbReference>
<dbReference type="STRING" id="1250231.SAMN04488552_0544"/>
<keyword evidence="2" id="KW-1185">Reference proteome</keyword>
<name>A0A1H1L5D1_9FLAO</name>
<dbReference type="Pfam" id="PF03567">
    <property type="entry name" value="Sulfotransfer_2"/>
    <property type="match status" value="1"/>
</dbReference>
<dbReference type="EMBL" id="LT629745">
    <property type="protein sequence ID" value="SDR69245.1"/>
    <property type="molecule type" value="Genomic_DNA"/>
</dbReference>
<reference evidence="1 2" key="1">
    <citation type="submission" date="2016-10" db="EMBL/GenBank/DDBJ databases">
        <authorList>
            <person name="Varghese N."/>
            <person name="Submissions S."/>
        </authorList>
    </citation>
    <scope>NUCLEOTIDE SEQUENCE [LARGE SCALE GENOMIC DNA]</scope>
    <source>
        <strain evidence="1 2">Mar_2010_102</strain>
    </source>
</reference>
<dbReference type="InterPro" id="IPR027417">
    <property type="entry name" value="P-loop_NTPase"/>
</dbReference>
<evidence type="ECO:0000313" key="2">
    <source>
        <dbReference type="Proteomes" id="UP000198858"/>
    </source>
</evidence>
<keyword evidence="1" id="KW-0808">Transferase</keyword>
<dbReference type="GO" id="GO:0016020">
    <property type="term" value="C:membrane"/>
    <property type="evidence" value="ECO:0007669"/>
    <property type="project" value="InterPro"/>
</dbReference>
<protein>
    <submittedName>
        <fullName evidence="1">Sulfotransferase family protein</fullName>
    </submittedName>
</protein>
<accession>A0A1H1L5D1</accession>
<gene>
    <name evidence="1" type="ORF">SAMN04488552_0544</name>
</gene>